<evidence type="ECO:0000256" key="2">
    <source>
        <dbReference type="ARBA" id="ARBA00023015"/>
    </source>
</evidence>
<dbReference type="PANTHER" id="PTHR30136:SF34">
    <property type="entry name" value="TRANSCRIPTIONAL REGULATOR"/>
    <property type="match status" value="1"/>
</dbReference>
<dbReference type="InterPro" id="IPR029016">
    <property type="entry name" value="GAF-like_dom_sf"/>
</dbReference>
<keyword evidence="10" id="KW-1185">Reference proteome</keyword>
<dbReference type="InterPro" id="IPR005471">
    <property type="entry name" value="Tscrpt_reg_IclR_N"/>
</dbReference>
<comment type="caution">
    <text evidence="9">The sequence shown here is derived from an EMBL/GenBank/DDBJ whole genome shotgun (WGS) entry which is preliminary data.</text>
</comment>
<dbReference type="RefSeq" id="WP_184717255.1">
    <property type="nucleotide sequence ID" value="NZ_JACHJP010000004.1"/>
</dbReference>
<keyword evidence="1" id="KW-0319">Glycerol metabolism</keyword>
<dbReference type="GO" id="GO:0045892">
    <property type="term" value="P:negative regulation of DNA-templated transcription"/>
    <property type="evidence" value="ECO:0007669"/>
    <property type="project" value="TreeGrafter"/>
</dbReference>
<dbReference type="GO" id="GO:0006071">
    <property type="term" value="P:glycerol metabolic process"/>
    <property type="evidence" value="ECO:0007669"/>
    <property type="project" value="UniProtKB-KW"/>
</dbReference>
<dbReference type="GO" id="GO:0003677">
    <property type="term" value="F:DNA binding"/>
    <property type="evidence" value="ECO:0007669"/>
    <property type="project" value="UniProtKB-KW"/>
</dbReference>
<evidence type="ECO:0000313" key="10">
    <source>
        <dbReference type="Proteomes" id="UP000552644"/>
    </source>
</evidence>
<dbReference type="InterPro" id="IPR036388">
    <property type="entry name" value="WH-like_DNA-bd_sf"/>
</dbReference>
<accession>A0A7W7QP50</accession>
<reference evidence="9 10" key="1">
    <citation type="submission" date="2020-08" db="EMBL/GenBank/DDBJ databases">
        <title>Genomic Encyclopedia of Type Strains, Phase III (KMG-III): the genomes of soil and plant-associated and newly described type strains.</title>
        <authorList>
            <person name="Whitman W."/>
        </authorList>
    </citation>
    <scope>NUCLEOTIDE SEQUENCE [LARGE SCALE GENOMIC DNA]</scope>
    <source>
        <strain evidence="9 10">CECT 8840</strain>
    </source>
</reference>
<evidence type="ECO:0000256" key="3">
    <source>
        <dbReference type="ARBA" id="ARBA00023125"/>
    </source>
</evidence>
<evidence type="ECO:0000256" key="6">
    <source>
        <dbReference type="ARBA" id="ARBA00070406"/>
    </source>
</evidence>
<feature type="domain" description="IclR-ED" evidence="8">
    <location>
        <begin position="72"/>
        <end position="255"/>
    </location>
</feature>
<dbReference type="InterPro" id="IPR014757">
    <property type="entry name" value="Tscrpt_reg_IclR_C"/>
</dbReference>
<dbReference type="PROSITE" id="PS51078">
    <property type="entry name" value="ICLR_ED"/>
    <property type="match status" value="1"/>
</dbReference>
<organism evidence="9 10">
    <name type="scientific">Streptosporangium saharense</name>
    <dbReference type="NCBI Taxonomy" id="1706840"/>
    <lineage>
        <taxon>Bacteria</taxon>
        <taxon>Bacillati</taxon>
        <taxon>Actinomycetota</taxon>
        <taxon>Actinomycetes</taxon>
        <taxon>Streptosporangiales</taxon>
        <taxon>Streptosporangiaceae</taxon>
        <taxon>Streptosporangium</taxon>
    </lineage>
</organism>
<gene>
    <name evidence="9" type="ORF">FHS44_004304</name>
</gene>
<name>A0A7W7QP50_9ACTN</name>
<dbReference type="SMART" id="SM00346">
    <property type="entry name" value="HTH_ICLR"/>
    <property type="match status" value="1"/>
</dbReference>
<feature type="domain" description="HTH iclR-type" evidence="7">
    <location>
        <begin position="11"/>
        <end position="71"/>
    </location>
</feature>
<dbReference type="PROSITE" id="PS51077">
    <property type="entry name" value="HTH_ICLR"/>
    <property type="match status" value="1"/>
</dbReference>
<protein>
    <recommendedName>
        <fullName evidence="6">Glycerol operon regulatory protein</fullName>
    </recommendedName>
</protein>
<comment type="function">
    <text evidence="5">May be an activator protein for the gylABX operon.</text>
</comment>
<evidence type="ECO:0000256" key="5">
    <source>
        <dbReference type="ARBA" id="ARBA00058938"/>
    </source>
</evidence>
<dbReference type="SUPFAM" id="SSF55781">
    <property type="entry name" value="GAF domain-like"/>
    <property type="match status" value="1"/>
</dbReference>
<evidence type="ECO:0000256" key="4">
    <source>
        <dbReference type="ARBA" id="ARBA00023163"/>
    </source>
</evidence>
<dbReference type="SUPFAM" id="SSF46785">
    <property type="entry name" value="Winged helix' DNA-binding domain"/>
    <property type="match status" value="1"/>
</dbReference>
<dbReference type="EMBL" id="JACHJP010000004">
    <property type="protein sequence ID" value="MBB4917196.1"/>
    <property type="molecule type" value="Genomic_DNA"/>
</dbReference>
<dbReference type="InterPro" id="IPR050707">
    <property type="entry name" value="HTH_MetabolicPath_Reg"/>
</dbReference>
<dbReference type="Pfam" id="PF09339">
    <property type="entry name" value="HTH_IclR"/>
    <property type="match status" value="1"/>
</dbReference>
<dbReference type="Gene3D" id="3.30.450.40">
    <property type="match status" value="1"/>
</dbReference>
<dbReference type="PANTHER" id="PTHR30136">
    <property type="entry name" value="HELIX-TURN-HELIX TRANSCRIPTIONAL REGULATOR, ICLR FAMILY"/>
    <property type="match status" value="1"/>
</dbReference>
<keyword evidence="4" id="KW-0804">Transcription</keyword>
<evidence type="ECO:0000259" key="8">
    <source>
        <dbReference type="PROSITE" id="PS51078"/>
    </source>
</evidence>
<proteinExistence type="predicted"/>
<evidence type="ECO:0000313" key="9">
    <source>
        <dbReference type="EMBL" id="MBB4917196.1"/>
    </source>
</evidence>
<dbReference type="Pfam" id="PF01614">
    <property type="entry name" value="IclR_C"/>
    <property type="match status" value="1"/>
</dbReference>
<dbReference type="Gene3D" id="1.10.10.10">
    <property type="entry name" value="Winged helix-like DNA-binding domain superfamily/Winged helix DNA-binding domain"/>
    <property type="match status" value="1"/>
</dbReference>
<dbReference type="FunFam" id="1.10.10.10:FF:000056">
    <property type="entry name" value="IclR family transcriptional regulator"/>
    <property type="match status" value="1"/>
</dbReference>
<dbReference type="AlphaFoldDB" id="A0A7W7QP50"/>
<dbReference type="InterPro" id="IPR036390">
    <property type="entry name" value="WH_DNA-bd_sf"/>
</dbReference>
<sequence>MARENTGPDFVEALARGLDVIRSFGAHHRPRSLSEIAAGTALARPTARRILLTLERLGYVRSDGGGFTLTPRVLELGVAYTMSAGLWEVARPYLRELVLATDQAASVALLDGSDVVYAARVAVPKVVSANVTAGMRLPARSTALGKVLLSALDLDRLDEALGTPSTATVRPFRERPPGDLREELREVRARGWAATDEEMTPGVRSVAAPVRDGDGTVVAAVNVSAIAAEVPHERMTRDFLPLLLTTAGRIGHGIR</sequence>
<keyword evidence="3" id="KW-0238">DNA-binding</keyword>
<evidence type="ECO:0000256" key="1">
    <source>
        <dbReference type="ARBA" id="ARBA00022798"/>
    </source>
</evidence>
<keyword evidence="2" id="KW-0805">Transcription regulation</keyword>
<dbReference type="GO" id="GO:0003700">
    <property type="term" value="F:DNA-binding transcription factor activity"/>
    <property type="evidence" value="ECO:0007669"/>
    <property type="project" value="TreeGrafter"/>
</dbReference>
<evidence type="ECO:0000259" key="7">
    <source>
        <dbReference type="PROSITE" id="PS51077"/>
    </source>
</evidence>
<dbReference type="Proteomes" id="UP000552644">
    <property type="component" value="Unassembled WGS sequence"/>
</dbReference>